<gene>
    <name evidence="3" type="ORF">SDC9_12384</name>
</gene>
<proteinExistence type="predicted"/>
<dbReference type="EMBL" id="VSSQ01000033">
    <property type="protein sequence ID" value="MPL66697.1"/>
    <property type="molecule type" value="Genomic_DNA"/>
</dbReference>
<organism evidence="3">
    <name type="scientific">bioreactor metagenome</name>
    <dbReference type="NCBI Taxonomy" id="1076179"/>
    <lineage>
        <taxon>unclassified sequences</taxon>
        <taxon>metagenomes</taxon>
        <taxon>ecological metagenomes</taxon>
    </lineage>
</organism>
<dbReference type="NCBIfam" id="TIGR03185">
    <property type="entry name" value="DNA_S_dndD"/>
    <property type="match status" value="1"/>
</dbReference>
<dbReference type="GO" id="GO:0006302">
    <property type="term" value="P:double-strand break repair"/>
    <property type="evidence" value="ECO:0007669"/>
    <property type="project" value="InterPro"/>
</dbReference>
<sequence length="703" mass="82306">MYINWIELNNFRIYKGVNRISLMPKDDKNIIIVSGQNGFGKTTFLMSLVWCLYGKNMEQVDAMYKKEIEDKGNYTKYIADSLNRKAAEEGETEFSVTISFSGVNVQNVSCDVVIKRSYNTFCTSDKIEVLISGQPQELIENLSQDNQKGEEIFIRDFILPIAIAKFFFFDAEKITSLAEINHKDQRRQLSQAYSEVLGIHKYETLKNNLEDKLDEYRKKSAKKEDKQKLIQLEADIEKVELDIDENEIQIKELKDEINQKKHESDDISLKLVKAGDKMSLEELTDLREEKSNLEQKKYAIQEQLKGTYDFIPFALAGESLANVAEQIDNERLLYEQKYKQDDVKEKITKIRQDIELEKPNSKVIFDRIQICDFYEQQIERLIKKYFYSDFQEIDENLKVLHDFSTNQTNEINQLISSIKNNFKYQFENLNNEYTYVKNQLDSINRKIRDAEKNAQDEHIADLRDKKEILDKKVSEKEQEIGSLNQKIDDLKETLKKYKQDQTAIRKQIDDSAQYSEKEQKTKQIIKTLEVFITQFKGQKKESLETKMLDALTRLLHKKDFVSRIDVDILTSEDIDINLYDKYDKIIDKSGLSMGERQLYASALLSSLVSESEIDFPVFIDSPMQKFDNQHAENIIRHFYPNVAKQVVIYPLLHKELTESEYKLLQSNVCKTFLINNITSDSSKFLETEPDNFFSTYNKISNAN</sequence>
<dbReference type="InterPro" id="IPR027417">
    <property type="entry name" value="P-loop_NTPase"/>
</dbReference>
<feature type="domain" description="Rad50/SbcC-type AAA" evidence="2">
    <location>
        <begin position="6"/>
        <end position="263"/>
    </location>
</feature>
<dbReference type="AlphaFoldDB" id="A0A644TJW0"/>
<name>A0A644TJW0_9ZZZZ</name>
<protein>
    <recommendedName>
        <fullName evidence="2">Rad50/SbcC-type AAA domain-containing protein</fullName>
    </recommendedName>
</protein>
<dbReference type="Pfam" id="PF13476">
    <property type="entry name" value="AAA_23"/>
    <property type="match status" value="1"/>
</dbReference>
<comment type="caution">
    <text evidence="3">The sequence shown here is derived from an EMBL/GenBank/DDBJ whole genome shotgun (WGS) entry which is preliminary data.</text>
</comment>
<dbReference type="Gene3D" id="3.40.50.300">
    <property type="entry name" value="P-loop containing nucleotide triphosphate hydrolases"/>
    <property type="match status" value="2"/>
</dbReference>
<feature type="coiled-coil region" evidence="1">
    <location>
        <begin position="426"/>
        <end position="507"/>
    </location>
</feature>
<accession>A0A644TJW0</accession>
<evidence type="ECO:0000259" key="2">
    <source>
        <dbReference type="Pfam" id="PF13476"/>
    </source>
</evidence>
<dbReference type="SUPFAM" id="SSF52540">
    <property type="entry name" value="P-loop containing nucleoside triphosphate hydrolases"/>
    <property type="match status" value="2"/>
</dbReference>
<dbReference type="PANTHER" id="PTHR32114">
    <property type="entry name" value="ABC TRANSPORTER ABCH.3"/>
    <property type="match status" value="1"/>
</dbReference>
<reference evidence="3" key="1">
    <citation type="submission" date="2019-08" db="EMBL/GenBank/DDBJ databases">
        <authorList>
            <person name="Kucharzyk K."/>
            <person name="Murdoch R.W."/>
            <person name="Higgins S."/>
            <person name="Loffler F."/>
        </authorList>
    </citation>
    <scope>NUCLEOTIDE SEQUENCE</scope>
</reference>
<dbReference type="PANTHER" id="PTHR32114:SF2">
    <property type="entry name" value="ABC TRANSPORTER ABCH.3"/>
    <property type="match status" value="1"/>
</dbReference>
<evidence type="ECO:0000256" key="1">
    <source>
        <dbReference type="SAM" id="Coils"/>
    </source>
</evidence>
<feature type="coiled-coil region" evidence="1">
    <location>
        <begin position="199"/>
        <end position="303"/>
    </location>
</feature>
<dbReference type="InterPro" id="IPR038729">
    <property type="entry name" value="Rad50/SbcC_AAA"/>
</dbReference>
<evidence type="ECO:0000313" key="3">
    <source>
        <dbReference type="EMBL" id="MPL66697.1"/>
    </source>
</evidence>
<keyword evidence="1" id="KW-0175">Coiled coil</keyword>
<dbReference type="InterPro" id="IPR017599">
    <property type="entry name" value="DNA_S_DndD"/>
</dbReference>
<dbReference type="GO" id="GO:0016887">
    <property type="term" value="F:ATP hydrolysis activity"/>
    <property type="evidence" value="ECO:0007669"/>
    <property type="project" value="InterPro"/>
</dbReference>